<evidence type="ECO:0000259" key="5">
    <source>
        <dbReference type="Pfam" id="PF02775"/>
    </source>
</evidence>
<protein>
    <submittedName>
        <fullName evidence="7">Acetolactate synthase</fullName>
    </submittedName>
</protein>
<dbReference type="EMBL" id="BOMI01000173">
    <property type="protein sequence ID" value="GID79533.1"/>
    <property type="molecule type" value="Genomic_DNA"/>
</dbReference>
<dbReference type="InterPro" id="IPR012001">
    <property type="entry name" value="Thiamin_PyroP_enz_TPP-bd_dom"/>
</dbReference>
<evidence type="ECO:0000259" key="6">
    <source>
        <dbReference type="Pfam" id="PF02776"/>
    </source>
</evidence>
<dbReference type="Pfam" id="PF02776">
    <property type="entry name" value="TPP_enzyme_N"/>
    <property type="match status" value="1"/>
</dbReference>
<dbReference type="SUPFAM" id="SSF52518">
    <property type="entry name" value="Thiamin diphosphate-binding fold (THDP-binding)"/>
    <property type="match status" value="2"/>
</dbReference>
<comment type="similarity">
    <text evidence="1 3">Belongs to the TPP enzyme family.</text>
</comment>
<evidence type="ECO:0000313" key="7">
    <source>
        <dbReference type="EMBL" id="GID79533.1"/>
    </source>
</evidence>
<dbReference type="CDD" id="cd07035">
    <property type="entry name" value="TPP_PYR_POX_like"/>
    <property type="match status" value="1"/>
</dbReference>
<dbReference type="Pfam" id="PF02775">
    <property type="entry name" value="TPP_enzyme_C"/>
    <property type="match status" value="1"/>
</dbReference>
<dbReference type="PANTHER" id="PTHR18968">
    <property type="entry name" value="THIAMINE PYROPHOSPHATE ENZYMES"/>
    <property type="match status" value="1"/>
</dbReference>
<keyword evidence="2 3" id="KW-0786">Thiamine pyrophosphate</keyword>
<evidence type="ECO:0000256" key="2">
    <source>
        <dbReference type="ARBA" id="ARBA00023052"/>
    </source>
</evidence>
<reference evidence="7 8" key="1">
    <citation type="submission" date="2021-01" db="EMBL/GenBank/DDBJ databases">
        <title>Whole genome shotgun sequence of Actinoplanes deccanensis NBRC 13994.</title>
        <authorList>
            <person name="Komaki H."/>
            <person name="Tamura T."/>
        </authorList>
    </citation>
    <scope>NUCLEOTIDE SEQUENCE [LARGE SCALE GENOMIC DNA]</scope>
    <source>
        <strain evidence="7 8">NBRC 13994</strain>
    </source>
</reference>
<dbReference type="InterPro" id="IPR011766">
    <property type="entry name" value="TPP_enzyme_TPP-bd"/>
</dbReference>
<proteinExistence type="inferred from homology"/>
<dbReference type="Proteomes" id="UP000609879">
    <property type="component" value="Unassembled WGS sequence"/>
</dbReference>
<dbReference type="RefSeq" id="WP_203775823.1">
    <property type="nucleotide sequence ID" value="NZ_BAAABO010000064.1"/>
</dbReference>
<dbReference type="InterPro" id="IPR029061">
    <property type="entry name" value="THDP-binding"/>
</dbReference>
<comment type="caution">
    <text evidence="7">The sequence shown here is derived from an EMBL/GenBank/DDBJ whole genome shotgun (WGS) entry which is preliminary data.</text>
</comment>
<gene>
    <name evidence="7" type="ORF">Ade02nite_81740</name>
</gene>
<dbReference type="CDD" id="cd00568">
    <property type="entry name" value="TPP_enzymes"/>
    <property type="match status" value="1"/>
</dbReference>
<evidence type="ECO:0000313" key="8">
    <source>
        <dbReference type="Proteomes" id="UP000609879"/>
    </source>
</evidence>
<evidence type="ECO:0000259" key="4">
    <source>
        <dbReference type="Pfam" id="PF00205"/>
    </source>
</evidence>
<dbReference type="PANTHER" id="PTHR18968:SF13">
    <property type="entry name" value="ACETOLACTATE SYNTHASE CATALYTIC SUBUNIT, MITOCHONDRIAL"/>
    <property type="match status" value="1"/>
</dbReference>
<dbReference type="InterPro" id="IPR029035">
    <property type="entry name" value="DHS-like_NAD/FAD-binding_dom"/>
</dbReference>
<feature type="domain" description="Thiamine pyrophosphate enzyme N-terminal TPP-binding" evidence="6">
    <location>
        <begin position="6"/>
        <end position="104"/>
    </location>
</feature>
<sequence>MAGPTHARALAEAVLHSGRSHVFALTGDDNAALVHAFRERGVEVVQARHESAAMAMAEGYASETGRPSVCSVPHGLGLSEMAASLRVASRNRSAVVLIAAATDQGVAAYRRMWPGEEPAAALADALSLAADRLRPVVLGVDAELLTSPVRVGTVRLPAPRPRTGVEVGDDEAAARRLTAVLSRGRRPVLVAGRGVLAAGCADLVRELAEHTGAALATTLPAKGLFDGHTLDLGLAGGLAHPAADRVLRAADVVLGFGATLGRLGRQCAAARVVRVVDQDSAGGETAGGEFETLIGNAAEVLTRLRGTATRRPPWFEPVGPASDCWRADLRDFAPPIAAGTVDPRLALAGIGPLIPPDAVVVVGGGRGADFACALVARPRDGRFLAAGRLGLPTAVGTALASPRRKVVVFEGDGDFASHAHELGTARRAGADLTVFVLNDGASTVAGAGARIVDGESAGPVAREALRPGIAVVEVRTDPSVVHRRLRLKPHS</sequence>
<organism evidence="7 8">
    <name type="scientific">Paractinoplanes deccanensis</name>
    <dbReference type="NCBI Taxonomy" id="113561"/>
    <lineage>
        <taxon>Bacteria</taxon>
        <taxon>Bacillati</taxon>
        <taxon>Actinomycetota</taxon>
        <taxon>Actinomycetes</taxon>
        <taxon>Micromonosporales</taxon>
        <taxon>Micromonosporaceae</taxon>
        <taxon>Paractinoplanes</taxon>
    </lineage>
</organism>
<feature type="domain" description="Thiamine pyrophosphate enzyme central" evidence="4">
    <location>
        <begin position="176"/>
        <end position="304"/>
    </location>
</feature>
<dbReference type="InterPro" id="IPR012000">
    <property type="entry name" value="Thiamin_PyroP_enz_cen_dom"/>
</dbReference>
<evidence type="ECO:0000256" key="3">
    <source>
        <dbReference type="RuleBase" id="RU362132"/>
    </source>
</evidence>
<dbReference type="SUPFAM" id="SSF52467">
    <property type="entry name" value="DHS-like NAD/FAD-binding domain"/>
    <property type="match status" value="1"/>
</dbReference>
<accession>A0ABQ3YHP0</accession>
<dbReference type="InterPro" id="IPR045229">
    <property type="entry name" value="TPP_enz"/>
</dbReference>
<dbReference type="Pfam" id="PF00205">
    <property type="entry name" value="TPP_enzyme_M"/>
    <property type="match status" value="1"/>
</dbReference>
<dbReference type="Gene3D" id="3.40.50.970">
    <property type="match status" value="2"/>
</dbReference>
<name>A0ABQ3YHP0_9ACTN</name>
<feature type="domain" description="Thiamine pyrophosphate enzyme TPP-binding" evidence="5">
    <location>
        <begin position="390"/>
        <end position="442"/>
    </location>
</feature>
<dbReference type="Gene3D" id="3.40.50.1220">
    <property type="entry name" value="TPP-binding domain"/>
    <property type="match status" value="1"/>
</dbReference>
<evidence type="ECO:0000256" key="1">
    <source>
        <dbReference type="ARBA" id="ARBA00007812"/>
    </source>
</evidence>
<keyword evidence="8" id="KW-1185">Reference proteome</keyword>